<sequence length="49" mass="5442">MIHGTDKEVPSVYKALTKTRKFLAILVSPKQNVNLSSTTKRVKTLQPSS</sequence>
<evidence type="ECO:0000313" key="1">
    <source>
        <dbReference type="EMBL" id="SVD53528.1"/>
    </source>
</evidence>
<protein>
    <submittedName>
        <fullName evidence="1">Uncharacterized protein</fullName>
    </submittedName>
</protein>
<proteinExistence type="predicted"/>
<gene>
    <name evidence="1" type="ORF">METZ01_LOCUS406382</name>
</gene>
<accession>A0A382W5Y2</accession>
<dbReference type="EMBL" id="UINC01156871">
    <property type="protein sequence ID" value="SVD53528.1"/>
    <property type="molecule type" value="Genomic_DNA"/>
</dbReference>
<organism evidence="1">
    <name type="scientific">marine metagenome</name>
    <dbReference type="NCBI Taxonomy" id="408172"/>
    <lineage>
        <taxon>unclassified sequences</taxon>
        <taxon>metagenomes</taxon>
        <taxon>ecological metagenomes</taxon>
    </lineage>
</organism>
<dbReference type="AlphaFoldDB" id="A0A382W5Y2"/>
<reference evidence="1" key="1">
    <citation type="submission" date="2018-05" db="EMBL/GenBank/DDBJ databases">
        <authorList>
            <person name="Lanie J.A."/>
            <person name="Ng W.-L."/>
            <person name="Kazmierczak K.M."/>
            <person name="Andrzejewski T.M."/>
            <person name="Davidsen T.M."/>
            <person name="Wayne K.J."/>
            <person name="Tettelin H."/>
            <person name="Glass J.I."/>
            <person name="Rusch D."/>
            <person name="Podicherti R."/>
            <person name="Tsui H.-C.T."/>
            <person name="Winkler M.E."/>
        </authorList>
    </citation>
    <scope>NUCLEOTIDE SEQUENCE</scope>
</reference>
<name>A0A382W5Y2_9ZZZZ</name>